<dbReference type="Proteomes" id="UP000824056">
    <property type="component" value="Unassembled WGS sequence"/>
</dbReference>
<feature type="transmembrane region" description="Helical" evidence="5">
    <location>
        <begin position="138"/>
        <end position="160"/>
    </location>
</feature>
<accession>A0A9D2FSB5</accession>
<dbReference type="PIRSF" id="PIRSF006648">
    <property type="entry name" value="DrrB"/>
    <property type="match status" value="1"/>
</dbReference>
<dbReference type="AlphaFoldDB" id="A0A9D2FSB5"/>
<evidence type="ECO:0000256" key="2">
    <source>
        <dbReference type="ARBA" id="ARBA00022692"/>
    </source>
</evidence>
<organism evidence="7 8">
    <name type="scientific">Candidatus Blautia pullicola</name>
    <dbReference type="NCBI Taxonomy" id="2838498"/>
    <lineage>
        <taxon>Bacteria</taxon>
        <taxon>Bacillati</taxon>
        <taxon>Bacillota</taxon>
        <taxon>Clostridia</taxon>
        <taxon>Lachnospirales</taxon>
        <taxon>Lachnospiraceae</taxon>
        <taxon>Blautia</taxon>
    </lineage>
</organism>
<reference evidence="7" key="1">
    <citation type="journal article" date="2021" name="PeerJ">
        <title>Extensive microbial diversity within the chicken gut microbiome revealed by metagenomics and culture.</title>
        <authorList>
            <person name="Gilroy R."/>
            <person name="Ravi A."/>
            <person name="Getino M."/>
            <person name="Pursley I."/>
            <person name="Horton D.L."/>
            <person name="Alikhan N.F."/>
            <person name="Baker D."/>
            <person name="Gharbi K."/>
            <person name="Hall N."/>
            <person name="Watson M."/>
            <person name="Adriaenssens E.M."/>
            <person name="Foster-Nyarko E."/>
            <person name="Jarju S."/>
            <person name="Secka A."/>
            <person name="Antonio M."/>
            <person name="Oren A."/>
            <person name="Chaudhuri R.R."/>
            <person name="La Ragione R."/>
            <person name="Hildebrand F."/>
            <person name="Pallen M.J."/>
        </authorList>
    </citation>
    <scope>NUCLEOTIDE SEQUENCE</scope>
    <source>
        <strain evidence="7">1068</strain>
    </source>
</reference>
<evidence type="ECO:0000313" key="7">
    <source>
        <dbReference type="EMBL" id="HIZ66464.1"/>
    </source>
</evidence>
<dbReference type="InterPro" id="IPR013525">
    <property type="entry name" value="ABC2_TM"/>
</dbReference>
<comment type="caution">
    <text evidence="7">The sequence shown here is derived from an EMBL/GenBank/DDBJ whole genome shotgun (WGS) entry which is preliminary data.</text>
</comment>
<evidence type="ECO:0000259" key="6">
    <source>
        <dbReference type="PROSITE" id="PS51012"/>
    </source>
</evidence>
<dbReference type="Pfam" id="PF01061">
    <property type="entry name" value="ABC2_membrane"/>
    <property type="match status" value="1"/>
</dbReference>
<keyword evidence="5" id="KW-1003">Cell membrane</keyword>
<keyword evidence="4 5" id="KW-0472">Membrane</keyword>
<feature type="transmembrane region" description="Helical" evidence="5">
    <location>
        <begin position="62"/>
        <end position="82"/>
    </location>
</feature>
<evidence type="ECO:0000256" key="1">
    <source>
        <dbReference type="ARBA" id="ARBA00004141"/>
    </source>
</evidence>
<dbReference type="PROSITE" id="PS51012">
    <property type="entry name" value="ABC_TM2"/>
    <property type="match status" value="1"/>
</dbReference>
<dbReference type="PANTHER" id="PTHR43229:SF2">
    <property type="entry name" value="NODULATION PROTEIN J"/>
    <property type="match status" value="1"/>
</dbReference>
<comment type="similarity">
    <text evidence="5">Belongs to the ABC-2 integral membrane protein family.</text>
</comment>
<keyword evidence="3 5" id="KW-1133">Transmembrane helix</keyword>
<feature type="domain" description="ABC transmembrane type-2" evidence="6">
    <location>
        <begin position="27"/>
        <end position="254"/>
    </location>
</feature>
<dbReference type="PANTHER" id="PTHR43229">
    <property type="entry name" value="NODULATION PROTEIN J"/>
    <property type="match status" value="1"/>
</dbReference>
<keyword evidence="5" id="KW-0813">Transport</keyword>
<feature type="transmembrane region" description="Helical" evidence="5">
    <location>
        <begin position="103"/>
        <end position="132"/>
    </location>
</feature>
<reference evidence="7" key="2">
    <citation type="submission" date="2021-04" db="EMBL/GenBank/DDBJ databases">
        <authorList>
            <person name="Gilroy R."/>
        </authorList>
    </citation>
    <scope>NUCLEOTIDE SEQUENCE</scope>
    <source>
        <strain evidence="7">1068</strain>
    </source>
</reference>
<evidence type="ECO:0000256" key="5">
    <source>
        <dbReference type="RuleBase" id="RU361157"/>
    </source>
</evidence>
<evidence type="ECO:0000256" key="3">
    <source>
        <dbReference type="ARBA" id="ARBA00022989"/>
    </source>
</evidence>
<feature type="transmembrane region" description="Helical" evidence="5">
    <location>
        <begin position="229"/>
        <end position="251"/>
    </location>
</feature>
<dbReference type="InterPro" id="IPR047817">
    <property type="entry name" value="ABC2_TM_bact-type"/>
</dbReference>
<dbReference type="InterPro" id="IPR000412">
    <property type="entry name" value="ABC_2_transport"/>
</dbReference>
<protein>
    <recommendedName>
        <fullName evidence="5">Transport permease protein</fullName>
    </recommendedName>
</protein>
<dbReference type="GO" id="GO:0140359">
    <property type="term" value="F:ABC-type transporter activity"/>
    <property type="evidence" value="ECO:0007669"/>
    <property type="project" value="InterPro"/>
</dbReference>
<feature type="transmembrane region" description="Helical" evidence="5">
    <location>
        <begin position="172"/>
        <end position="190"/>
    </location>
</feature>
<gene>
    <name evidence="7" type="ORF">H9809_11315</name>
</gene>
<name>A0A9D2FSB5_9FIRM</name>
<comment type="subcellular location">
    <subcellularLocation>
        <location evidence="5">Cell membrane</location>
        <topology evidence="5">Multi-pass membrane protein</topology>
    </subcellularLocation>
    <subcellularLocation>
        <location evidence="1">Membrane</location>
        <topology evidence="1">Multi-pass membrane protein</topology>
    </subcellularLocation>
</comment>
<dbReference type="GO" id="GO:0043190">
    <property type="term" value="C:ATP-binding cassette (ABC) transporter complex"/>
    <property type="evidence" value="ECO:0007669"/>
    <property type="project" value="InterPro"/>
</dbReference>
<dbReference type="InterPro" id="IPR051784">
    <property type="entry name" value="Nod_factor_ABC_transporter"/>
</dbReference>
<dbReference type="EMBL" id="DXBG01000265">
    <property type="protein sequence ID" value="HIZ66464.1"/>
    <property type="molecule type" value="Genomic_DNA"/>
</dbReference>
<keyword evidence="2 5" id="KW-0812">Transmembrane</keyword>
<sequence length="257" mass="27774">MRAVRKRYGDSFTMAGRCLLLSVRNPDTFLTSIVLPLIMMLLFVSLFGSFIQVEGISYVDYIVPGVLLQCFGQCSSVTAIFVNRDVSSGMMNRFSVLPIRKSAVLTGHILEAMVRNFLAVGTVLLAALFMGFRPSANGGDWCVLILLLAGAALAFSWLAVAIGGAAGSPEGASGLFTFAIVLPYLSSGFVPAEAMPRPLGIFAQYQPMTPMINAMRNALLGKPLEEKTLLSALLWCVGLTAVFYILSVKVFQKRLSR</sequence>
<evidence type="ECO:0000313" key="8">
    <source>
        <dbReference type="Proteomes" id="UP000824056"/>
    </source>
</evidence>
<feature type="transmembrane region" description="Helical" evidence="5">
    <location>
        <begin position="29"/>
        <end position="50"/>
    </location>
</feature>
<proteinExistence type="inferred from homology"/>
<evidence type="ECO:0000256" key="4">
    <source>
        <dbReference type="ARBA" id="ARBA00023136"/>
    </source>
</evidence>